<evidence type="ECO:0000256" key="3">
    <source>
        <dbReference type="ARBA" id="ARBA00022475"/>
    </source>
</evidence>
<feature type="transmembrane region" description="Helical" evidence="7">
    <location>
        <begin position="26"/>
        <end position="46"/>
    </location>
</feature>
<comment type="subcellular location">
    <subcellularLocation>
        <location evidence="1">Cell membrane</location>
        <topology evidence="1">Multi-pass membrane protein</topology>
    </subcellularLocation>
</comment>
<dbReference type="PIRSF" id="PIRSF031773">
    <property type="entry name" value="DevC"/>
    <property type="match status" value="1"/>
</dbReference>
<dbReference type="EMBL" id="AP018227">
    <property type="protein sequence ID" value="BAY87025.1"/>
    <property type="molecule type" value="Genomic_DNA"/>
</dbReference>
<evidence type="ECO:0000256" key="4">
    <source>
        <dbReference type="ARBA" id="ARBA00022692"/>
    </source>
</evidence>
<feature type="transmembrane region" description="Helical" evidence="7">
    <location>
        <begin position="312"/>
        <end position="337"/>
    </location>
</feature>
<proteinExistence type="predicted"/>
<protein>
    <submittedName>
        <fullName evidence="9">DevC protein</fullName>
    </submittedName>
</protein>
<evidence type="ECO:0000256" key="1">
    <source>
        <dbReference type="ARBA" id="ARBA00004651"/>
    </source>
</evidence>
<feature type="transmembrane region" description="Helical" evidence="7">
    <location>
        <begin position="268"/>
        <end position="291"/>
    </location>
</feature>
<name>A0A1Z4M0M8_9CYAN</name>
<dbReference type="InterPro" id="IPR005891">
    <property type="entry name" value="DevC"/>
</dbReference>
<dbReference type="PANTHER" id="PTHR43738">
    <property type="entry name" value="ABC TRANSPORTER, MEMBRANE PROTEIN"/>
    <property type="match status" value="1"/>
</dbReference>
<organism evidence="9 10">
    <name type="scientific">Calothrix parasitica NIES-267</name>
    <dbReference type="NCBI Taxonomy" id="1973488"/>
    <lineage>
        <taxon>Bacteria</taxon>
        <taxon>Bacillati</taxon>
        <taxon>Cyanobacteriota</taxon>
        <taxon>Cyanophyceae</taxon>
        <taxon>Nostocales</taxon>
        <taxon>Calotrichaceae</taxon>
        <taxon>Calothrix</taxon>
    </lineage>
</organism>
<accession>A0A1Z4M0M8</accession>
<dbReference type="NCBIfam" id="TIGR01185">
    <property type="entry name" value="devC"/>
    <property type="match status" value="1"/>
</dbReference>
<dbReference type="InterPro" id="IPR003838">
    <property type="entry name" value="ABC3_permease_C"/>
</dbReference>
<dbReference type="AlphaFoldDB" id="A0A1Z4M0M8"/>
<dbReference type="PANTHER" id="PTHR43738:SF1">
    <property type="entry name" value="HEMIN TRANSPORT SYSTEM PERMEASE PROTEIN HRTB-RELATED"/>
    <property type="match status" value="1"/>
</dbReference>
<sequence length="391" mass="43349">MLGFIKQLQRRTPLGWLQLSRHKGRFIVALSGIAFADILMFMQLGFQNSLFESNTKLNRAILADIVLISSQAKSTQNVSTFPRNRLFEASDVPGVKAAEPMYVGMVSWRNPQTRKKVQVQAIGFNPQVPALDIPEANAQLDKIQLPDRFLFDKAARGEYDQVYAKVEAGEEVSTEIGRRTISVNGLFKFGASFAADGMLLSSDNNYLRLFPNQQASSVNIGLIYLEPGYEAEEVVSRLKEYLPEDVKVLTQEGFLQFELDVLNKESPIAFVFTFGVAMGFFIGVIIVYQILSTDVNSHLKEYATFKAMGYDNNYLLGVIFEEAIIIATVGFIPGFFIPLGLYHLAATATNLPIYMTVSRAITVFILTVIVCAISGGIATQKLQSADPADMF</sequence>
<evidence type="ECO:0000259" key="8">
    <source>
        <dbReference type="Pfam" id="PF02687"/>
    </source>
</evidence>
<keyword evidence="4 7" id="KW-0812">Transmembrane</keyword>
<keyword evidence="2" id="KW-0813">Transport</keyword>
<evidence type="ECO:0000313" key="10">
    <source>
        <dbReference type="Proteomes" id="UP000218418"/>
    </source>
</evidence>
<dbReference type="InterPro" id="IPR051125">
    <property type="entry name" value="ABC-4/HrtB_transporter"/>
</dbReference>
<dbReference type="Proteomes" id="UP000218418">
    <property type="component" value="Chromosome"/>
</dbReference>
<evidence type="ECO:0000313" key="9">
    <source>
        <dbReference type="EMBL" id="BAY87025.1"/>
    </source>
</evidence>
<feature type="domain" description="ABC3 transporter permease C-terminal" evidence="8">
    <location>
        <begin position="276"/>
        <end position="382"/>
    </location>
</feature>
<keyword evidence="3" id="KW-1003">Cell membrane</keyword>
<dbReference type="OrthoDB" id="417886at2"/>
<gene>
    <name evidence="9" type="ORF">NIES267_65360</name>
</gene>
<reference evidence="9 10" key="1">
    <citation type="submission" date="2017-06" db="EMBL/GenBank/DDBJ databases">
        <title>Genome sequencing of cyanobaciteial culture collection at National Institute for Environmental Studies (NIES).</title>
        <authorList>
            <person name="Hirose Y."/>
            <person name="Shimura Y."/>
            <person name="Fujisawa T."/>
            <person name="Nakamura Y."/>
            <person name="Kawachi M."/>
        </authorList>
    </citation>
    <scope>NUCLEOTIDE SEQUENCE [LARGE SCALE GENOMIC DNA]</scope>
    <source>
        <strain evidence="9 10">NIES-267</strain>
    </source>
</reference>
<evidence type="ECO:0000256" key="6">
    <source>
        <dbReference type="ARBA" id="ARBA00023136"/>
    </source>
</evidence>
<keyword evidence="5 7" id="KW-1133">Transmembrane helix</keyword>
<keyword evidence="6 7" id="KW-0472">Membrane</keyword>
<dbReference type="GO" id="GO:0005886">
    <property type="term" value="C:plasma membrane"/>
    <property type="evidence" value="ECO:0007669"/>
    <property type="project" value="UniProtKB-SubCell"/>
</dbReference>
<evidence type="ECO:0000256" key="5">
    <source>
        <dbReference type="ARBA" id="ARBA00022989"/>
    </source>
</evidence>
<evidence type="ECO:0000256" key="2">
    <source>
        <dbReference type="ARBA" id="ARBA00022448"/>
    </source>
</evidence>
<keyword evidence="10" id="KW-1185">Reference proteome</keyword>
<evidence type="ECO:0000256" key="7">
    <source>
        <dbReference type="SAM" id="Phobius"/>
    </source>
</evidence>
<feature type="transmembrane region" description="Helical" evidence="7">
    <location>
        <begin position="357"/>
        <end position="378"/>
    </location>
</feature>
<dbReference type="Pfam" id="PF02687">
    <property type="entry name" value="FtsX"/>
    <property type="match status" value="1"/>
</dbReference>